<gene>
    <name evidence="1" type="ORF">BDY19DRAFT_175233</name>
</gene>
<proteinExistence type="predicted"/>
<reference evidence="1" key="1">
    <citation type="journal article" date="2021" name="Environ. Microbiol.">
        <title>Gene family expansions and transcriptome signatures uncover fungal adaptations to wood decay.</title>
        <authorList>
            <person name="Hage H."/>
            <person name="Miyauchi S."/>
            <person name="Viragh M."/>
            <person name="Drula E."/>
            <person name="Min B."/>
            <person name="Chaduli D."/>
            <person name="Navarro D."/>
            <person name="Favel A."/>
            <person name="Norest M."/>
            <person name="Lesage-Meessen L."/>
            <person name="Balint B."/>
            <person name="Merenyi Z."/>
            <person name="de Eugenio L."/>
            <person name="Morin E."/>
            <person name="Martinez A.T."/>
            <person name="Baldrian P."/>
            <person name="Stursova M."/>
            <person name="Martinez M.J."/>
            <person name="Novotny C."/>
            <person name="Magnuson J.K."/>
            <person name="Spatafora J.W."/>
            <person name="Maurice S."/>
            <person name="Pangilinan J."/>
            <person name="Andreopoulos W."/>
            <person name="LaButti K."/>
            <person name="Hundley H."/>
            <person name="Na H."/>
            <person name="Kuo A."/>
            <person name="Barry K."/>
            <person name="Lipzen A."/>
            <person name="Henrissat B."/>
            <person name="Riley R."/>
            <person name="Ahrendt S."/>
            <person name="Nagy L.G."/>
            <person name="Grigoriev I.V."/>
            <person name="Martin F."/>
            <person name="Rosso M.N."/>
        </authorList>
    </citation>
    <scope>NUCLEOTIDE SEQUENCE</scope>
    <source>
        <strain evidence="1">CBS 384.51</strain>
    </source>
</reference>
<sequence length="591" mass="63112">MQFLSVALLAISGLGSFAEAAKKCKCIPGDPCFPSQATWNAFGRTLSRPLISNQLPFASVCYNTSSNFNPSQCDAVRREEFDASTLASLPNTVQLINFEELAVNGTVLACPSDPAPGDVCHQGRVPSYAINVTTVTDIQKTITFASKYNLHLVVKNTGHELLGRSFGMGSVELFTHNMKKIQFFDSFVPEKAPRGTPAQFAVTIQPGVNWLELYTAADQHGRLVAGGYSVGGTVGAGGGWPIGGGHSILSPYYGLGADNILQFTVVLPDASHVTANAYENPDLFFALRGGGGPSFGVVTSLTYKTHPSIPFTGAFYTATANSSESFLELMTLWIQHHNGLSDAGWGGVWPFTTDTLFLTLTAQGSPPTSPTAQSALNSFFNESANLAGVNVSLAITVPYKSYQEFFIDNLVDTSLGHGLNYSSFHVSGTRVHSASWLMPRTLTSPGNATILAKAITTAIPSGAPFMVGGGVAANVSTDAAAIAPAFRRTISDMTIICPFNETKSASDVQAAKEACHQQILPVRSLSPPQADGGQYLNEADLLEEDWQLAQWGTNYPRLLSIKKKIDPHDLFIVYHGVNSEGWDSESVCKST</sequence>
<accession>A0ACB8U2N0</accession>
<name>A0ACB8U2N0_9APHY</name>
<comment type="caution">
    <text evidence="1">The sequence shown here is derived from an EMBL/GenBank/DDBJ whole genome shotgun (WGS) entry which is preliminary data.</text>
</comment>
<organism evidence="1 2">
    <name type="scientific">Irpex rosettiformis</name>
    <dbReference type="NCBI Taxonomy" id="378272"/>
    <lineage>
        <taxon>Eukaryota</taxon>
        <taxon>Fungi</taxon>
        <taxon>Dikarya</taxon>
        <taxon>Basidiomycota</taxon>
        <taxon>Agaricomycotina</taxon>
        <taxon>Agaricomycetes</taxon>
        <taxon>Polyporales</taxon>
        <taxon>Irpicaceae</taxon>
        <taxon>Irpex</taxon>
    </lineage>
</organism>
<dbReference type="EMBL" id="MU274913">
    <property type="protein sequence ID" value="KAI0088618.1"/>
    <property type="molecule type" value="Genomic_DNA"/>
</dbReference>
<dbReference type="Proteomes" id="UP001055072">
    <property type="component" value="Unassembled WGS sequence"/>
</dbReference>
<protein>
    <submittedName>
        <fullName evidence="1">Uncharacterized protein</fullName>
    </submittedName>
</protein>
<evidence type="ECO:0000313" key="2">
    <source>
        <dbReference type="Proteomes" id="UP001055072"/>
    </source>
</evidence>
<evidence type="ECO:0000313" key="1">
    <source>
        <dbReference type="EMBL" id="KAI0088618.1"/>
    </source>
</evidence>
<keyword evidence="2" id="KW-1185">Reference proteome</keyword>